<reference evidence="1 2" key="1">
    <citation type="submission" date="2018-10" db="EMBL/GenBank/DDBJ databases">
        <authorList>
            <person name="Li J."/>
        </authorList>
    </citation>
    <scope>NUCLEOTIDE SEQUENCE [LARGE SCALE GENOMIC DNA]</scope>
    <source>
        <strain evidence="1 2">JCM 11654</strain>
    </source>
</reference>
<dbReference type="EMBL" id="RCUY01000018">
    <property type="protein sequence ID" value="RLP78579.1"/>
    <property type="molecule type" value="Genomic_DNA"/>
</dbReference>
<protein>
    <submittedName>
        <fullName evidence="1">Transposase</fullName>
    </submittedName>
</protein>
<gene>
    <name evidence="1" type="ORF">D9V34_17340</name>
</gene>
<sequence length="88" mass="9794">MRAKRKGAAEKNIPVEWANEAYADPMAVDFIPDYTSKSGEGMRRIGWSDSAGFLISIITVRDVTGHLWGATAFRSNTYDQASYTEEES</sequence>
<proteinExistence type="predicted"/>
<dbReference type="AlphaFoldDB" id="A0A3L7ADV3"/>
<evidence type="ECO:0000313" key="2">
    <source>
        <dbReference type="Proteomes" id="UP000269438"/>
    </source>
</evidence>
<accession>A0A3L7ADV3</accession>
<comment type="caution">
    <text evidence="1">The sequence shown here is derived from an EMBL/GenBank/DDBJ whole genome shotgun (WGS) entry which is preliminary data.</text>
</comment>
<organism evidence="1 2">
    <name type="scientific">Mycetocola lacteus</name>
    <dbReference type="NCBI Taxonomy" id="76637"/>
    <lineage>
        <taxon>Bacteria</taxon>
        <taxon>Bacillati</taxon>
        <taxon>Actinomycetota</taxon>
        <taxon>Actinomycetes</taxon>
        <taxon>Micrococcales</taxon>
        <taxon>Microbacteriaceae</taxon>
        <taxon>Mycetocola</taxon>
    </lineage>
</organism>
<keyword evidence="2" id="KW-1185">Reference proteome</keyword>
<name>A0A3L7ADV3_9MICO</name>
<dbReference type="Proteomes" id="UP000269438">
    <property type="component" value="Unassembled WGS sequence"/>
</dbReference>
<evidence type="ECO:0000313" key="1">
    <source>
        <dbReference type="EMBL" id="RLP78579.1"/>
    </source>
</evidence>